<proteinExistence type="predicted"/>
<dbReference type="PANTHER" id="PTHR43418">
    <property type="entry name" value="MULTIFUNCTIONAL TRYPTOPHAN BIOSYNTHESIS PROTEIN-RELATED"/>
    <property type="match status" value="1"/>
</dbReference>
<keyword evidence="1" id="KW-0315">Glutamine amidotransferase</keyword>
<gene>
    <name evidence="3" type="primary">trpG</name>
    <name evidence="3" type="ORF">BGCPKDLD_3397</name>
</gene>
<sequence length="200" mass="21466">MSNVLVIDNYDSFTWNLVHLIGPLCGRIDVVRNDQIDVAGIRERAPDALVLSPGPCTPNEAGVCLDVVRELGAEVPIFGVCLGLQTIGQAYGGDVVRAPAPMHGKVSTIRHEAKGVFRGINEGFDATRYHSLVVDRASCPDDLAVTAEADGLIMGLQHRTLPVHGVQFHPESILSNHGTQILRNFLDIAAAWRAESGARG</sequence>
<dbReference type="Proteomes" id="UP001055093">
    <property type="component" value="Unassembled WGS sequence"/>
</dbReference>
<dbReference type="Gene3D" id="3.40.50.880">
    <property type="match status" value="1"/>
</dbReference>
<dbReference type="PRINTS" id="PR00096">
    <property type="entry name" value="GATASE"/>
</dbReference>
<dbReference type="RefSeq" id="WP_137828464.1">
    <property type="nucleotide sequence ID" value="NZ_BPRE01000010.1"/>
</dbReference>
<dbReference type="CDD" id="cd01743">
    <property type="entry name" value="GATase1_Anthranilate_Synthase"/>
    <property type="match status" value="1"/>
</dbReference>
<dbReference type="PANTHER" id="PTHR43418:SF4">
    <property type="entry name" value="MULTIFUNCTIONAL TRYPTOPHAN BIOSYNTHESIS PROTEIN"/>
    <property type="match status" value="1"/>
</dbReference>
<reference evidence="3" key="2">
    <citation type="submission" date="2021-08" db="EMBL/GenBank/DDBJ databases">
        <authorList>
            <person name="Tani A."/>
            <person name="Ola A."/>
            <person name="Ogura Y."/>
            <person name="Katsura K."/>
            <person name="Hayashi T."/>
        </authorList>
    </citation>
    <scope>NUCLEOTIDE SEQUENCE</scope>
    <source>
        <strain evidence="3">DSM 14458</strain>
    </source>
</reference>
<organism evidence="3 4">
    <name type="scientific">Methylorubrum suomiense</name>
    <dbReference type="NCBI Taxonomy" id="144191"/>
    <lineage>
        <taxon>Bacteria</taxon>
        <taxon>Pseudomonadati</taxon>
        <taxon>Pseudomonadota</taxon>
        <taxon>Alphaproteobacteria</taxon>
        <taxon>Hyphomicrobiales</taxon>
        <taxon>Methylobacteriaceae</taxon>
        <taxon>Methylorubrum</taxon>
    </lineage>
</organism>
<protein>
    <submittedName>
        <fullName evidence="3">Anthranilate synthase component 2</fullName>
    </submittedName>
</protein>
<accession>A0ABQ4UXH3</accession>
<evidence type="ECO:0000313" key="3">
    <source>
        <dbReference type="EMBL" id="GJE76798.1"/>
    </source>
</evidence>
<dbReference type="InterPro" id="IPR017926">
    <property type="entry name" value="GATASE"/>
</dbReference>
<dbReference type="PRINTS" id="PR00099">
    <property type="entry name" value="CPSGATASE"/>
</dbReference>
<dbReference type="Pfam" id="PF00117">
    <property type="entry name" value="GATase"/>
    <property type="match status" value="1"/>
</dbReference>
<dbReference type="EMBL" id="BPRE01000010">
    <property type="protein sequence ID" value="GJE76798.1"/>
    <property type="molecule type" value="Genomic_DNA"/>
</dbReference>
<feature type="domain" description="Glutamine amidotransferase" evidence="2">
    <location>
        <begin position="5"/>
        <end position="186"/>
    </location>
</feature>
<keyword evidence="4" id="KW-1185">Reference proteome</keyword>
<dbReference type="InterPro" id="IPR050472">
    <property type="entry name" value="Anth_synth/Amidotransfase"/>
</dbReference>
<dbReference type="InterPro" id="IPR029062">
    <property type="entry name" value="Class_I_gatase-like"/>
</dbReference>
<dbReference type="InterPro" id="IPR006221">
    <property type="entry name" value="TrpG/PapA_dom"/>
</dbReference>
<dbReference type="PRINTS" id="PR00097">
    <property type="entry name" value="ANTSNTHASEII"/>
</dbReference>
<reference evidence="3" key="1">
    <citation type="journal article" date="2021" name="Front. Microbiol.">
        <title>Comprehensive Comparative Genomics and Phenotyping of Methylobacterium Species.</title>
        <authorList>
            <person name="Alessa O."/>
            <person name="Ogura Y."/>
            <person name="Fujitani Y."/>
            <person name="Takami H."/>
            <person name="Hayashi T."/>
            <person name="Sahin N."/>
            <person name="Tani A."/>
        </authorList>
    </citation>
    <scope>NUCLEOTIDE SEQUENCE</scope>
    <source>
        <strain evidence="3">DSM 14458</strain>
    </source>
</reference>
<name>A0ABQ4UXH3_9HYPH</name>
<dbReference type="NCBIfam" id="TIGR00566">
    <property type="entry name" value="trpG_papA"/>
    <property type="match status" value="1"/>
</dbReference>
<dbReference type="PROSITE" id="PS51273">
    <property type="entry name" value="GATASE_TYPE_1"/>
    <property type="match status" value="1"/>
</dbReference>
<evidence type="ECO:0000256" key="1">
    <source>
        <dbReference type="ARBA" id="ARBA00022962"/>
    </source>
</evidence>
<dbReference type="SUPFAM" id="SSF52317">
    <property type="entry name" value="Class I glutamine amidotransferase-like"/>
    <property type="match status" value="1"/>
</dbReference>
<evidence type="ECO:0000259" key="2">
    <source>
        <dbReference type="Pfam" id="PF00117"/>
    </source>
</evidence>
<comment type="caution">
    <text evidence="3">The sequence shown here is derived from an EMBL/GenBank/DDBJ whole genome shotgun (WGS) entry which is preliminary data.</text>
</comment>
<evidence type="ECO:0000313" key="4">
    <source>
        <dbReference type="Proteomes" id="UP001055093"/>
    </source>
</evidence>